<proteinExistence type="inferred from homology"/>
<accession>A0ABS6DXQ4</accession>
<keyword evidence="2" id="KW-0813">Transport</keyword>
<evidence type="ECO:0000313" key="4">
    <source>
        <dbReference type="EMBL" id="MBU5336621.1"/>
    </source>
</evidence>
<dbReference type="InterPro" id="IPR003593">
    <property type="entry name" value="AAA+_ATPase"/>
</dbReference>
<dbReference type="RefSeq" id="WP_216570037.1">
    <property type="nucleotide sequence ID" value="NZ_JAHLOQ010000024.1"/>
</dbReference>
<evidence type="ECO:0000259" key="3">
    <source>
        <dbReference type="PROSITE" id="PS50893"/>
    </source>
</evidence>
<comment type="caution">
    <text evidence="4">The sequence shown here is derived from an EMBL/GenBank/DDBJ whole genome shotgun (WGS) entry which is preliminary data.</text>
</comment>
<dbReference type="SMART" id="SM00382">
    <property type="entry name" value="AAA"/>
    <property type="match status" value="1"/>
</dbReference>
<name>A0ABS6DXQ4_9FIRM</name>
<organism evidence="4 5">
    <name type="scientific">Intestinibacter bartlettii</name>
    <dbReference type="NCBI Taxonomy" id="261299"/>
    <lineage>
        <taxon>Bacteria</taxon>
        <taxon>Bacillati</taxon>
        <taxon>Bacillota</taxon>
        <taxon>Clostridia</taxon>
        <taxon>Peptostreptococcales</taxon>
        <taxon>Peptostreptococcaceae</taxon>
        <taxon>Intestinibacter</taxon>
    </lineage>
</organism>
<feature type="domain" description="ABC transporter" evidence="3">
    <location>
        <begin position="3"/>
        <end position="240"/>
    </location>
</feature>
<dbReference type="Pfam" id="PF21699">
    <property type="entry name" value="TM1266-like"/>
    <property type="match status" value="1"/>
</dbReference>
<keyword evidence="4" id="KW-0067">ATP-binding</keyword>
<reference evidence="4 5" key="1">
    <citation type="submission" date="2021-06" db="EMBL/GenBank/DDBJ databases">
        <authorList>
            <person name="Sun Q."/>
            <person name="Li D."/>
        </authorList>
    </citation>
    <scope>NUCLEOTIDE SEQUENCE [LARGE SCALE GENOMIC DNA]</scope>
    <source>
        <strain evidence="4 5">N19</strain>
    </source>
</reference>
<dbReference type="InterPro" id="IPR050153">
    <property type="entry name" value="Metal_Ion_Import_ABC"/>
</dbReference>
<keyword evidence="4" id="KW-0547">Nucleotide-binding</keyword>
<gene>
    <name evidence="4" type="ORF">KQI20_09235</name>
</gene>
<dbReference type="GO" id="GO:0005524">
    <property type="term" value="F:ATP binding"/>
    <property type="evidence" value="ECO:0007669"/>
    <property type="project" value="UniProtKB-KW"/>
</dbReference>
<sequence>MILSVENGCFSYKHSKENLLQDISFSVEPGDLVAILGPNGAGKTTLLRCIMGFLKWNSGKSTLDGEDIRDISYKKLWKDIAYVPQAKSTVAAYTVEEMVLLGRSSHFSMLSLPKEEDLEIVHRVMEEMNLTRFAHKKCSQISGGELQMVLIARALVSEPKILILDEPESNLDFKNQLLILDTMTKLSNQGISCIFNTHYPTHALQRANKSFLLSKSGKYLFGETREVITEKNIERAFGVKAVIGEIETPSNILKDVIPLEITKNSDLDALFDKEELSTDRKVAVVSIITDHSDVSEKINKLLGKNKKYIIGRMGMPYEDRGISIINVTLDAPEYVIQTLVSQLSFLSGVSVKAIYSQVEFKDKENENDK</sequence>
<dbReference type="Pfam" id="PF00005">
    <property type="entry name" value="ABC_tran"/>
    <property type="match status" value="1"/>
</dbReference>
<evidence type="ECO:0000256" key="2">
    <source>
        <dbReference type="ARBA" id="ARBA00022448"/>
    </source>
</evidence>
<dbReference type="InterPro" id="IPR003439">
    <property type="entry name" value="ABC_transporter-like_ATP-bd"/>
</dbReference>
<dbReference type="PANTHER" id="PTHR42734:SF6">
    <property type="entry name" value="MOLYBDATE IMPORT ATP-BINDING PROTEIN MOLC"/>
    <property type="match status" value="1"/>
</dbReference>
<dbReference type="EMBL" id="JAHLOQ010000024">
    <property type="protein sequence ID" value="MBU5336621.1"/>
    <property type="molecule type" value="Genomic_DNA"/>
</dbReference>
<dbReference type="PROSITE" id="PS00211">
    <property type="entry name" value="ABC_TRANSPORTER_1"/>
    <property type="match status" value="1"/>
</dbReference>
<dbReference type="InterPro" id="IPR017871">
    <property type="entry name" value="ABC_transporter-like_CS"/>
</dbReference>
<dbReference type="PANTHER" id="PTHR42734">
    <property type="entry name" value="METAL TRANSPORT SYSTEM ATP-BINDING PROTEIN TM_0124-RELATED"/>
    <property type="match status" value="1"/>
</dbReference>
<evidence type="ECO:0000313" key="5">
    <source>
        <dbReference type="Proteomes" id="UP001196301"/>
    </source>
</evidence>
<dbReference type="CDD" id="cd03214">
    <property type="entry name" value="ABC_Iron-Siderophores_B12_Hemin"/>
    <property type="match status" value="1"/>
</dbReference>
<comment type="similarity">
    <text evidence="1">Belongs to the ABC transporter superfamily.</text>
</comment>
<keyword evidence="5" id="KW-1185">Reference proteome</keyword>
<dbReference type="Proteomes" id="UP001196301">
    <property type="component" value="Unassembled WGS sequence"/>
</dbReference>
<protein>
    <submittedName>
        <fullName evidence="4">ATP-binding cassette domain-containing protein</fullName>
    </submittedName>
</protein>
<dbReference type="InterPro" id="IPR023860">
    <property type="entry name" value="FeFe-hyd_TM1266"/>
</dbReference>
<dbReference type="NCBIfam" id="TIGR03959">
    <property type="entry name" value="hyd_TM1266"/>
    <property type="match status" value="1"/>
</dbReference>
<evidence type="ECO:0000256" key="1">
    <source>
        <dbReference type="ARBA" id="ARBA00005417"/>
    </source>
</evidence>
<dbReference type="PROSITE" id="PS50893">
    <property type="entry name" value="ABC_TRANSPORTER_2"/>
    <property type="match status" value="1"/>
</dbReference>